<evidence type="ECO:0000313" key="3">
    <source>
        <dbReference type="Proteomes" id="UP000327013"/>
    </source>
</evidence>
<organism evidence="2 3">
    <name type="scientific">Carpinus fangiana</name>
    <dbReference type="NCBI Taxonomy" id="176857"/>
    <lineage>
        <taxon>Eukaryota</taxon>
        <taxon>Viridiplantae</taxon>
        <taxon>Streptophyta</taxon>
        <taxon>Embryophyta</taxon>
        <taxon>Tracheophyta</taxon>
        <taxon>Spermatophyta</taxon>
        <taxon>Magnoliopsida</taxon>
        <taxon>eudicotyledons</taxon>
        <taxon>Gunneridae</taxon>
        <taxon>Pentapetalae</taxon>
        <taxon>rosids</taxon>
        <taxon>fabids</taxon>
        <taxon>Fagales</taxon>
        <taxon>Betulaceae</taxon>
        <taxon>Carpinus</taxon>
    </lineage>
</organism>
<keyword evidence="3" id="KW-1185">Reference proteome</keyword>
<proteinExistence type="predicted"/>
<dbReference type="Proteomes" id="UP000327013">
    <property type="component" value="Chromosome 6"/>
</dbReference>
<feature type="region of interest" description="Disordered" evidence="1">
    <location>
        <begin position="63"/>
        <end position="100"/>
    </location>
</feature>
<sequence length="301" mass="32900">MLSKASASSPLFHRPKPLLGLFRTSTSASSTQLGAQSIIKLRNRETYACQVAELQQSDIFPSSAPAMNSINKEGKSSLNNDRTKPKPPHNHTKEGSWEATRFTRGSAAASETSPDLTVFLVVFDFSKLSLGSPLLAISLTESIKREIISSVIKIFPLKHRYTCRKRIPGAPGDLSPWPKRIPTPPLLEIGVAFKPSVAVNQLWRSLNKALWLWIRQYEMQRIQSIHSNVLPFGSIGKPQLACKATGCLQQGIYSKAGVAKLRKRSEGLQVKVSLTKAAMGSGSVAVVCRASICGNHKTVRI</sequence>
<dbReference type="EMBL" id="CM017326">
    <property type="protein sequence ID" value="KAE8076958.1"/>
    <property type="molecule type" value="Genomic_DNA"/>
</dbReference>
<dbReference type="AlphaFoldDB" id="A0A5N6RFX5"/>
<protein>
    <submittedName>
        <fullName evidence="2">Uncharacterized protein</fullName>
    </submittedName>
</protein>
<gene>
    <name evidence="2" type="ORF">FH972_015574</name>
</gene>
<name>A0A5N6RFX5_9ROSI</name>
<feature type="compositionally biased region" description="Polar residues" evidence="1">
    <location>
        <begin position="63"/>
        <end position="80"/>
    </location>
</feature>
<evidence type="ECO:0000256" key="1">
    <source>
        <dbReference type="SAM" id="MobiDB-lite"/>
    </source>
</evidence>
<evidence type="ECO:0000313" key="2">
    <source>
        <dbReference type="EMBL" id="KAE8076958.1"/>
    </source>
</evidence>
<accession>A0A5N6RFX5</accession>
<reference evidence="2 3" key="1">
    <citation type="submission" date="2019-06" db="EMBL/GenBank/DDBJ databases">
        <title>A chromosomal-level reference genome of Carpinus fangiana (Coryloideae, Betulaceae).</title>
        <authorList>
            <person name="Yang X."/>
            <person name="Wang Z."/>
            <person name="Zhang L."/>
            <person name="Hao G."/>
            <person name="Liu J."/>
            <person name="Yang Y."/>
        </authorList>
    </citation>
    <scope>NUCLEOTIDE SEQUENCE [LARGE SCALE GENOMIC DNA]</scope>
    <source>
        <strain evidence="2">Cfa_2016G</strain>
        <tissue evidence="2">Leaf</tissue>
    </source>
</reference>